<evidence type="ECO:0000256" key="5">
    <source>
        <dbReference type="ARBA" id="ARBA00022496"/>
    </source>
</evidence>
<sequence>MPMYFPGRLRPSVQAVSVALLPLAVTCHAAAAGMSESAMTETPVQAVLPVVEVVGANREGFVTQTVSTTRSDKSLHETPQSITVLTRELLDARQATTLDEAIETVAGVASSTLGRRGWDDFIIRGQSAADTMYLDGLRIGQANWIAQEVFGAERIEVVKGPASVYFGQVTPGGTVNIVSKRPRAEAFTQLGITVGSDGYRQGTFDIGRPIASANGKAAVRIAGMAMNSDDPTDNVWFKNRYLAPSIALDFGTRTDFTILASLNQRQYVRQQGLPVAATSLTGRDSLVPQDFFTGDTTVAPYEAEQKAIGYALTHRFDSGWTLNQTYRHTDMELAGQLANTSGALTAAGNFNRNVLSQDFNGRSDALDTSVSRTMRWGGLAHNVMAGFDALHDRLYRDSRRCAIAAQNIYTPVQGRPVTNCNVTSIVDTTLAQRGAYLRDYIDVTEKLGVSLSLRHDRAKLKTVDVPTGARTDVDSSANTGHAGIVYKATPNIAPYASYATSFLPQTGITADGAAIDPEEGRQAEVGAKFVSDDRRLSASVAYYDLKRRNLAQADDLNPGFQVAIGAQRTRGYEAEIAADLKNGWQLSAALSILDAAITEAAGSQAATVGQKLSGVPRKTANLLANYRFSGALRGWGAGAGVRHVGEKTSTTSVYVTPGYTVADANLSYAGRGWRVQLNVKNLFDREYFAGAANANWVPVGNPRTAMLKTVVDF</sequence>
<dbReference type="InterPro" id="IPR036942">
    <property type="entry name" value="Beta-barrel_TonB_sf"/>
</dbReference>
<evidence type="ECO:0000256" key="13">
    <source>
        <dbReference type="ARBA" id="ARBA00023237"/>
    </source>
</evidence>
<evidence type="ECO:0000259" key="18">
    <source>
        <dbReference type="Pfam" id="PF07715"/>
    </source>
</evidence>
<keyword evidence="8" id="KW-0408">Iron</keyword>
<keyword evidence="20" id="KW-1185">Reference proteome</keyword>
<dbReference type="NCBIfam" id="TIGR01783">
    <property type="entry name" value="TonB-siderophor"/>
    <property type="match status" value="1"/>
</dbReference>
<dbReference type="PROSITE" id="PS52016">
    <property type="entry name" value="TONB_DEPENDENT_REC_3"/>
    <property type="match status" value="1"/>
</dbReference>
<dbReference type="SUPFAM" id="SSF56935">
    <property type="entry name" value="Porins"/>
    <property type="match status" value="1"/>
</dbReference>
<gene>
    <name evidence="19" type="ORF">EYF70_19340</name>
</gene>
<dbReference type="EMBL" id="CP036401">
    <property type="protein sequence ID" value="QBI02763.1"/>
    <property type="molecule type" value="Genomic_DNA"/>
</dbReference>
<comment type="subcellular location">
    <subcellularLocation>
        <location evidence="1 14">Cell outer membrane</location>
        <topology evidence="1 14">Multi-pass membrane protein</topology>
    </subcellularLocation>
</comment>
<dbReference type="Gene3D" id="2.170.130.10">
    <property type="entry name" value="TonB-dependent receptor, plug domain"/>
    <property type="match status" value="1"/>
</dbReference>
<comment type="similarity">
    <text evidence="2 14 15">Belongs to the TonB-dependent receptor family.</text>
</comment>
<dbReference type="CDD" id="cd01347">
    <property type="entry name" value="ligand_gated_channel"/>
    <property type="match status" value="1"/>
</dbReference>
<keyword evidence="3 14" id="KW-0813">Transport</keyword>
<dbReference type="Pfam" id="PF00593">
    <property type="entry name" value="TonB_dep_Rec_b-barrel"/>
    <property type="match status" value="1"/>
</dbReference>
<evidence type="ECO:0000256" key="10">
    <source>
        <dbReference type="ARBA" id="ARBA00023077"/>
    </source>
</evidence>
<name>A0ABX5RYC1_9BURK</name>
<keyword evidence="5" id="KW-0410">Iron transport</keyword>
<dbReference type="Proteomes" id="UP000292307">
    <property type="component" value="Chromosome"/>
</dbReference>
<evidence type="ECO:0000256" key="11">
    <source>
        <dbReference type="ARBA" id="ARBA00023136"/>
    </source>
</evidence>
<keyword evidence="13 14" id="KW-0998">Cell outer membrane</keyword>
<evidence type="ECO:0000256" key="6">
    <source>
        <dbReference type="ARBA" id="ARBA00022692"/>
    </source>
</evidence>
<dbReference type="Pfam" id="PF07715">
    <property type="entry name" value="Plug"/>
    <property type="match status" value="1"/>
</dbReference>
<dbReference type="PANTHER" id="PTHR32552:SF68">
    <property type="entry name" value="FERRICHROME OUTER MEMBRANE TRANSPORTER_PHAGE RECEPTOR"/>
    <property type="match status" value="1"/>
</dbReference>
<keyword evidence="7 16" id="KW-0732">Signal</keyword>
<keyword evidence="10 15" id="KW-0798">TonB box</keyword>
<evidence type="ECO:0000256" key="2">
    <source>
        <dbReference type="ARBA" id="ARBA00009810"/>
    </source>
</evidence>
<keyword evidence="6 14" id="KW-0812">Transmembrane</keyword>
<organism evidence="19 20">
    <name type="scientific">Pseudoduganella albidiflava</name>
    <dbReference type="NCBI Taxonomy" id="321983"/>
    <lineage>
        <taxon>Bacteria</taxon>
        <taxon>Pseudomonadati</taxon>
        <taxon>Pseudomonadota</taxon>
        <taxon>Betaproteobacteria</taxon>
        <taxon>Burkholderiales</taxon>
        <taxon>Oxalobacteraceae</taxon>
        <taxon>Telluria group</taxon>
        <taxon>Pseudoduganella</taxon>
    </lineage>
</organism>
<evidence type="ECO:0000313" key="19">
    <source>
        <dbReference type="EMBL" id="QBI02763.1"/>
    </source>
</evidence>
<evidence type="ECO:0000259" key="17">
    <source>
        <dbReference type="Pfam" id="PF00593"/>
    </source>
</evidence>
<dbReference type="InterPro" id="IPR012910">
    <property type="entry name" value="Plug_dom"/>
</dbReference>
<reference evidence="19 20" key="1">
    <citation type="submission" date="2019-02" db="EMBL/GenBank/DDBJ databases">
        <title>Draft Genome Sequences of Six Type Strains of the Genus Massilia.</title>
        <authorList>
            <person name="Miess H."/>
            <person name="Frediansyhah A."/>
            <person name="Gross H."/>
        </authorList>
    </citation>
    <scope>NUCLEOTIDE SEQUENCE [LARGE SCALE GENOMIC DNA]</scope>
    <source>
        <strain evidence="19 20">DSM 17472</strain>
    </source>
</reference>
<evidence type="ECO:0000313" key="20">
    <source>
        <dbReference type="Proteomes" id="UP000292307"/>
    </source>
</evidence>
<keyword evidence="11 14" id="KW-0472">Membrane</keyword>
<proteinExistence type="inferred from homology"/>
<feature type="domain" description="TonB-dependent receptor-like beta-barrel" evidence="17">
    <location>
        <begin position="279"/>
        <end position="682"/>
    </location>
</feature>
<feature type="signal peptide" evidence="16">
    <location>
        <begin position="1"/>
        <end position="31"/>
    </location>
</feature>
<dbReference type="InterPro" id="IPR010105">
    <property type="entry name" value="TonB_sidphr_rcpt"/>
</dbReference>
<dbReference type="InterPro" id="IPR039426">
    <property type="entry name" value="TonB-dep_rcpt-like"/>
</dbReference>
<evidence type="ECO:0000256" key="15">
    <source>
        <dbReference type="RuleBase" id="RU003357"/>
    </source>
</evidence>
<dbReference type="InterPro" id="IPR037066">
    <property type="entry name" value="Plug_dom_sf"/>
</dbReference>
<protein>
    <submittedName>
        <fullName evidence="19">TonB-dependent siderophore receptor</fullName>
    </submittedName>
</protein>
<dbReference type="InterPro" id="IPR000531">
    <property type="entry name" value="Beta-barrel_TonB"/>
</dbReference>
<dbReference type="PANTHER" id="PTHR32552">
    <property type="entry name" value="FERRICHROME IRON RECEPTOR-RELATED"/>
    <property type="match status" value="1"/>
</dbReference>
<evidence type="ECO:0000256" key="14">
    <source>
        <dbReference type="PROSITE-ProRule" id="PRU01360"/>
    </source>
</evidence>
<evidence type="ECO:0000256" key="4">
    <source>
        <dbReference type="ARBA" id="ARBA00022452"/>
    </source>
</evidence>
<evidence type="ECO:0000256" key="3">
    <source>
        <dbReference type="ARBA" id="ARBA00022448"/>
    </source>
</evidence>
<keyword evidence="4 14" id="KW-1134">Transmembrane beta strand</keyword>
<keyword evidence="12 19" id="KW-0675">Receptor</keyword>
<evidence type="ECO:0000256" key="9">
    <source>
        <dbReference type="ARBA" id="ARBA00023065"/>
    </source>
</evidence>
<evidence type="ECO:0000256" key="7">
    <source>
        <dbReference type="ARBA" id="ARBA00022729"/>
    </source>
</evidence>
<feature type="domain" description="TonB-dependent receptor plug" evidence="18">
    <location>
        <begin position="75"/>
        <end position="174"/>
    </location>
</feature>
<evidence type="ECO:0000256" key="1">
    <source>
        <dbReference type="ARBA" id="ARBA00004571"/>
    </source>
</evidence>
<feature type="chain" id="PRO_5046837329" evidence="16">
    <location>
        <begin position="32"/>
        <end position="713"/>
    </location>
</feature>
<accession>A0ABX5RYC1</accession>
<evidence type="ECO:0000256" key="16">
    <source>
        <dbReference type="SAM" id="SignalP"/>
    </source>
</evidence>
<dbReference type="Gene3D" id="2.40.170.20">
    <property type="entry name" value="TonB-dependent receptor, beta-barrel domain"/>
    <property type="match status" value="1"/>
</dbReference>
<evidence type="ECO:0000256" key="12">
    <source>
        <dbReference type="ARBA" id="ARBA00023170"/>
    </source>
</evidence>
<evidence type="ECO:0000256" key="8">
    <source>
        <dbReference type="ARBA" id="ARBA00023004"/>
    </source>
</evidence>
<keyword evidence="9" id="KW-0406">Ion transport</keyword>